<feature type="compositionally biased region" description="Pro residues" evidence="1">
    <location>
        <begin position="15"/>
        <end position="28"/>
    </location>
</feature>
<dbReference type="GeneID" id="20641783"/>
<proteinExistence type="predicted"/>
<gene>
    <name evidence="2" type="ORF">PHYSODRAFT_299748</name>
</gene>
<dbReference type="AlphaFoldDB" id="G4Z7V7"/>
<dbReference type="KEGG" id="psoj:PHYSODRAFT_299748"/>
<feature type="region of interest" description="Disordered" evidence="1">
    <location>
        <begin position="73"/>
        <end position="131"/>
    </location>
</feature>
<dbReference type="Proteomes" id="UP000002640">
    <property type="component" value="Unassembled WGS sequence"/>
</dbReference>
<evidence type="ECO:0000313" key="3">
    <source>
        <dbReference type="Proteomes" id="UP000002640"/>
    </source>
</evidence>
<evidence type="ECO:0000313" key="2">
    <source>
        <dbReference type="EMBL" id="EGZ22492.1"/>
    </source>
</evidence>
<evidence type="ECO:0000256" key="1">
    <source>
        <dbReference type="SAM" id="MobiDB-lite"/>
    </source>
</evidence>
<sequence>MNTSSSAFHECASPTEPPTSEPSDPVPFPKRDWSEQDTLALATAWCVVYKAGVPKDEKTAMTNSRIFDAFKAARPSSGRTKKAANSETQAIHDPAVLKAPPQPASQSHTSVVSMQSGSVPETQRVKKAAST</sequence>
<dbReference type="STRING" id="1094619.G4Z7V7"/>
<organism evidence="2 3">
    <name type="scientific">Phytophthora sojae (strain P6497)</name>
    <name type="common">Soybean stem and root rot agent</name>
    <name type="synonym">Phytophthora megasperma f. sp. glycines</name>
    <dbReference type="NCBI Taxonomy" id="1094619"/>
    <lineage>
        <taxon>Eukaryota</taxon>
        <taxon>Sar</taxon>
        <taxon>Stramenopiles</taxon>
        <taxon>Oomycota</taxon>
        <taxon>Peronosporomycetes</taxon>
        <taxon>Peronosporales</taxon>
        <taxon>Peronosporaceae</taxon>
        <taxon>Phytophthora</taxon>
    </lineage>
</organism>
<feature type="region of interest" description="Disordered" evidence="1">
    <location>
        <begin position="1"/>
        <end position="34"/>
    </location>
</feature>
<protein>
    <submittedName>
        <fullName evidence="2">Uncharacterized protein</fullName>
    </submittedName>
</protein>
<dbReference type="RefSeq" id="XP_009525209.1">
    <property type="nucleotide sequence ID" value="XM_009526914.1"/>
</dbReference>
<feature type="compositionally biased region" description="Polar residues" evidence="1">
    <location>
        <begin position="104"/>
        <end position="121"/>
    </location>
</feature>
<dbReference type="InParanoid" id="G4Z7V7"/>
<name>G4Z7V7_PHYSP</name>
<keyword evidence="3" id="KW-1185">Reference proteome</keyword>
<dbReference type="EMBL" id="JH159153">
    <property type="protein sequence ID" value="EGZ22492.1"/>
    <property type="molecule type" value="Genomic_DNA"/>
</dbReference>
<reference evidence="2 3" key="1">
    <citation type="journal article" date="2006" name="Science">
        <title>Phytophthora genome sequences uncover evolutionary origins and mechanisms of pathogenesis.</title>
        <authorList>
            <person name="Tyler B.M."/>
            <person name="Tripathy S."/>
            <person name="Zhang X."/>
            <person name="Dehal P."/>
            <person name="Jiang R.H."/>
            <person name="Aerts A."/>
            <person name="Arredondo F.D."/>
            <person name="Baxter L."/>
            <person name="Bensasson D."/>
            <person name="Beynon J.L."/>
            <person name="Chapman J."/>
            <person name="Damasceno C.M."/>
            <person name="Dorrance A.E."/>
            <person name="Dou D."/>
            <person name="Dickerman A.W."/>
            <person name="Dubchak I.L."/>
            <person name="Garbelotto M."/>
            <person name="Gijzen M."/>
            <person name="Gordon S.G."/>
            <person name="Govers F."/>
            <person name="Grunwald N.J."/>
            <person name="Huang W."/>
            <person name="Ivors K.L."/>
            <person name="Jones R.W."/>
            <person name="Kamoun S."/>
            <person name="Krampis K."/>
            <person name="Lamour K.H."/>
            <person name="Lee M.K."/>
            <person name="McDonald W.H."/>
            <person name="Medina M."/>
            <person name="Meijer H.J."/>
            <person name="Nordberg E.K."/>
            <person name="Maclean D.J."/>
            <person name="Ospina-Giraldo M.D."/>
            <person name="Morris P.F."/>
            <person name="Phuntumart V."/>
            <person name="Putnam N.H."/>
            <person name="Rash S."/>
            <person name="Rose J.K."/>
            <person name="Sakihama Y."/>
            <person name="Salamov A.A."/>
            <person name="Savidor A."/>
            <person name="Scheuring C.F."/>
            <person name="Smith B.M."/>
            <person name="Sobral B.W."/>
            <person name="Terry A."/>
            <person name="Torto-Alalibo T.A."/>
            <person name="Win J."/>
            <person name="Xu Z."/>
            <person name="Zhang H."/>
            <person name="Grigoriev I.V."/>
            <person name="Rokhsar D.S."/>
            <person name="Boore J.L."/>
        </authorList>
    </citation>
    <scope>NUCLEOTIDE SEQUENCE [LARGE SCALE GENOMIC DNA]</scope>
    <source>
        <strain evidence="2 3">P6497</strain>
    </source>
</reference>
<accession>G4Z7V7</accession>